<accession>A0A5N4AK03</accession>
<sequence length="164" mass="18617">MAELLAGPSNLHDDSSDSLICTPEEISEKAKEVTLQLLPNKSKKKYDIQYDLFMKWCATKHVKRYSESVVLAYLSELSAKYKSSTLWSIHSMLKATLSVRQNVDIGSYVKVNAFLKKQSVGHIPKTSKTFTSTEVNTFLRDAPDDIYLMLKVTCCSNNWNQRSL</sequence>
<keyword evidence="2" id="KW-1185">Reference proteome</keyword>
<comment type="caution">
    <text evidence="1">The sequence shown here is derived from an EMBL/GenBank/DDBJ whole genome shotgun (WGS) entry which is preliminary data.</text>
</comment>
<proteinExistence type="predicted"/>
<organism evidence="1 2">
    <name type="scientific">Photinus pyralis</name>
    <name type="common">Common eastern firefly</name>
    <name type="synonym">Lampyris pyralis</name>
    <dbReference type="NCBI Taxonomy" id="7054"/>
    <lineage>
        <taxon>Eukaryota</taxon>
        <taxon>Metazoa</taxon>
        <taxon>Ecdysozoa</taxon>
        <taxon>Arthropoda</taxon>
        <taxon>Hexapoda</taxon>
        <taxon>Insecta</taxon>
        <taxon>Pterygota</taxon>
        <taxon>Neoptera</taxon>
        <taxon>Endopterygota</taxon>
        <taxon>Coleoptera</taxon>
        <taxon>Polyphaga</taxon>
        <taxon>Elateriformia</taxon>
        <taxon>Elateroidea</taxon>
        <taxon>Lampyridae</taxon>
        <taxon>Lampyrinae</taxon>
        <taxon>Photinus</taxon>
    </lineage>
</organism>
<evidence type="ECO:0000313" key="1">
    <source>
        <dbReference type="EMBL" id="KAB0797682.1"/>
    </source>
</evidence>
<gene>
    <name evidence="1" type="ORF">PPYR_08675</name>
</gene>
<evidence type="ECO:0000313" key="2">
    <source>
        <dbReference type="Proteomes" id="UP000327044"/>
    </source>
</evidence>
<protein>
    <recommendedName>
        <fullName evidence="3">Integrase SAM-like N-terminal domain-containing protein</fullName>
    </recommendedName>
</protein>
<evidence type="ECO:0008006" key="3">
    <source>
        <dbReference type="Google" id="ProtNLM"/>
    </source>
</evidence>
<dbReference type="InParanoid" id="A0A5N4AK03"/>
<dbReference type="Proteomes" id="UP000327044">
    <property type="component" value="Unassembled WGS sequence"/>
</dbReference>
<dbReference type="EMBL" id="VVIM01000006">
    <property type="protein sequence ID" value="KAB0797682.1"/>
    <property type="molecule type" value="Genomic_DNA"/>
</dbReference>
<dbReference type="AlphaFoldDB" id="A0A5N4AK03"/>
<reference evidence="1 2" key="1">
    <citation type="journal article" date="2018" name="Elife">
        <title>Firefly genomes illuminate parallel origins of bioluminescence in beetles.</title>
        <authorList>
            <person name="Fallon T.R."/>
            <person name="Lower S.E."/>
            <person name="Chang C.H."/>
            <person name="Bessho-Uehara M."/>
            <person name="Martin G.J."/>
            <person name="Bewick A.J."/>
            <person name="Behringer M."/>
            <person name="Debat H.J."/>
            <person name="Wong I."/>
            <person name="Day J.C."/>
            <person name="Suvorov A."/>
            <person name="Silva C.J."/>
            <person name="Stanger-Hall K.F."/>
            <person name="Hall D.W."/>
            <person name="Schmitz R.J."/>
            <person name="Nelson D.R."/>
            <person name="Lewis S.M."/>
            <person name="Shigenobu S."/>
            <person name="Bybee S.M."/>
            <person name="Larracuente A.M."/>
            <person name="Oba Y."/>
            <person name="Weng J.K."/>
        </authorList>
    </citation>
    <scope>NUCLEOTIDE SEQUENCE [LARGE SCALE GENOMIC DNA]</scope>
    <source>
        <strain evidence="1">1611_PpyrPB1</strain>
        <tissue evidence="1">Whole body</tissue>
    </source>
</reference>
<name>A0A5N4AK03_PHOPY</name>